<feature type="compositionally biased region" description="Polar residues" evidence="6">
    <location>
        <begin position="791"/>
        <end position="805"/>
    </location>
</feature>
<evidence type="ECO:0000313" key="9">
    <source>
        <dbReference type="Proteomes" id="UP001642464"/>
    </source>
</evidence>
<dbReference type="Proteomes" id="UP001642464">
    <property type="component" value="Unassembled WGS sequence"/>
</dbReference>
<dbReference type="SMART" id="SM01355">
    <property type="entry name" value="AP3B1_C"/>
    <property type="match status" value="1"/>
</dbReference>
<evidence type="ECO:0000256" key="5">
    <source>
        <dbReference type="ARBA" id="ARBA00023136"/>
    </source>
</evidence>
<evidence type="ECO:0000256" key="2">
    <source>
        <dbReference type="ARBA" id="ARBA00006613"/>
    </source>
</evidence>
<dbReference type="InterPro" id="IPR016024">
    <property type="entry name" value="ARM-type_fold"/>
</dbReference>
<comment type="subcellular location">
    <subcellularLocation>
        <location evidence="1">Endomembrane system</location>
    </subcellularLocation>
</comment>
<evidence type="ECO:0000256" key="3">
    <source>
        <dbReference type="ARBA" id="ARBA00022448"/>
    </source>
</evidence>
<feature type="region of interest" description="Disordered" evidence="6">
    <location>
        <begin position="1"/>
        <end position="30"/>
    </location>
</feature>
<feature type="non-terminal residue" evidence="8">
    <location>
        <position position="1"/>
    </location>
</feature>
<evidence type="ECO:0000259" key="7">
    <source>
        <dbReference type="SMART" id="SM01355"/>
    </source>
</evidence>
<feature type="region of interest" description="Disordered" evidence="6">
    <location>
        <begin position="775"/>
        <end position="845"/>
    </location>
</feature>
<keyword evidence="4" id="KW-0653">Protein transport</keyword>
<dbReference type="PIRSF" id="PIRSF037096">
    <property type="entry name" value="AP3_complex_beta"/>
    <property type="match status" value="1"/>
</dbReference>
<dbReference type="InterPro" id="IPR011989">
    <property type="entry name" value="ARM-like"/>
</dbReference>
<dbReference type="InterPro" id="IPR029390">
    <property type="entry name" value="AP3B_C"/>
</dbReference>
<name>A0ABP0L2N5_9DINO</name>
<dbReference type="InterPro" id="IPR026740">
    <property type="entry name" value="AP3_beta"/>
</dbReference>
<keyword evidence="9" id="KW-1185">Reference proteome</keyword>
<evidence type="ECO:0000256" key="4">
    <source>
        <dbReference type="ARBA" id="ARBA00022927"/>
    </source>
</evidence>
<keyword evidence="3" id="KW-0813">Transport</keyword>
<evidence type="ECO:0000256" key="6">
    <source>
        <dbReference type="SAM" id="MobiDB-lite"/>
    </source>
</evidence>
<gene>
    <name evidence="8" type="ORF">SCF082_LOCUS20323</name>
</gene>
<dbReference type="PANTHER" id="PTHR11134">
    <property type="entry name" value="ADAPTOR COMPLEX SUBUNIT BETA FAMILY MEMBER"/>
    <property type="match status" value="1"/>
</dbReference>
<keyword evidence="5" id="KW-0472">Membrane</keyword>
<comment type="caution">
    <text evidence="8">The sequence shown here is derived from an EMBL/GenBank/DDBJ whole genome shotgun (WGS) entry which is preliminary data.</text>
</comment>
<protein>
    <submittedName>
        <fullName evidence="8">AP-3 complex subunit beta-1 (Adaptor protein complex AP-3 subunit beta-1) (Adaptor-related protein complex 3 subunit beta-1) (Beta-3A-adaptin) (Clathrin assembly protein complex 3 beta-1 large chain)</fullName>
    </submittedName>
</protein>
<feature type="domain" description="AP-3 complex subunit beta C-terminal" evidence="7">
    <location>
        <begin position="842"/>
        <end position="970"/>
    </location>
</feature>
<feature type="compositionally biased region" description="Basic residues" evidence="6">
    <location>
        <begin position="1"/>
        <end position="10"/>
    </location>
</feature>
<reference evidence="8 9" key="1">
    <citation type="submission" date="2024-02" db="EMBL/GenBank/DDBJ databases">
        <authorList>
            <person name="Chen Y."/>
            <person name="Shah S."/>
            <person name="Dougan E. K."/>
            <person name="Thang M."/>
            <person name="Chan C."/>
        </authorList>
    </citation>
    <scope>NUCLEOTIDE SEQUENCE [LARGE SCALE GENOMIC DNA]</scope>
</reference>
<evidence type="ECO:0000313" key="8">
    <source>
        <dbReference type="EMBL" id="CAK9033047.1"/>
    </source>
</evidence>
<dbReference type="EMBL" id="CAXAMM010014144">
    <property type="protein sequence ID" value="CAK9033047.1"/>
    <property type="molecule type" value="Genomic_DNA"/>
</dbReference>
<organism evidence="8 9">
    <name type="scientific">Durusdinium trenchii</name>
    <dbReference type="NCBI Taxonomy" id="1381693"/>
    <lineage>
        <taxon>Eukaryota</taxon>
        <taxon>Sar</taxon>
        <taxon>Alveolata</taxon>
        <taxon>Dinophyceae</taxon>
        <taxon>Suessiales</taxon>
        <taxon>Symbiodiniaceae</taxon>
        <taxon>Durusdinium</taxon>
    </lineage>
</organism>
<accession>A0ABP0L2N5</accession>
<evidence type="ECO:0000256" key="1">
    <source>
        <dbReference type="ARBA" id="ARBA00004308"/>
    </source>
</evidence>
<feature type="compositionally biased region" description="Acidic residues" evidence="6">
    <location>
        <begin position="333"/>
        <end position="346"/>
    </location>
</feature>
<proteinExistence type="inferred from homology"/>
<feature type="non-terminal residue" evidence="8">
    <location>
        <position position="1009"/>
    </location>
</feature>
<dbReference type="Gene3D" id="1.25.10.10">
    <property type="entry name" value="Leucine-rich Repeat Variant"/>
    <property type="match status" value="1"/>
</dbReference>
<dbReference type="InterPro" id="IPR026739">
    <property type="entry name" value="AP_beta"/>
</dbReference>
<dbReference type="SUPFAM" id="SSF48371">
    <property type="entry name" value="ARM repeat"/>
    <property type="match status" value="1"/>
</dbReference>
<comment type="similarity">
    <text evidence="2">Belongs to the adaptor complexes large subunit family.</text>
</comment>
<dbReference type="Pfam" id="PF14796">
    <property type="entry name" value="AP3B1_C"/>
    <property type="match status" value="1"/>
</dbReference>
<dbReference type="InterPro" id="IPR002553">
    <property type="entry name" value="Clathrin/coatomer_adapt-like_N"/>
</dbReference>
<sequence>CNRPGSRGRRSVAVGQAERSGPEAGPGRRMMAPGDSRFFEESVNAGKLKALLDGRSHNAATGIHDRTQAIKWLLAMVCKGRDVSQFYPDVVKNVIVKSVELKKLVYVFLIHYADHDASCRDAALLSINSFQKDLADRNQLIRALALRTMTSIRVRSIFQLQLMAVKKCATDPSAYVRKTVAHALPKLHSLDRSQAAELEAMVNKLLCDTSTMVVGSAVAAFSEVCPERYDLIHPIFRRLCGCLRDVDEWGQIALLSVLARYARTFFCRPHVDDSPSEVSHNLKVTSTGTLFAQEASPASAQHSFSHSGDAAQLLSTRVRQLPSAKELQSFYGEDGDASDDAADSDLEERRSGQGGADADADAAADADAEKSTQGAPPLVEAPLPDPEVTAGRKVVQDGSKDGEARPMEPDHKNLLKAALPLLHSRNSGVVLSVCSLLWNCGRRSNTAMERVASALVCLLRSHREVQFMALQAIVPIASQRAHYFRPYLRELFVNASSDAAFVRFLKVDVLTLLVCRDNVDQMLAEFEVYLSHPDKGFVCAVIRAVGRVVNELPELADRCLRGLVTLMTSENDKVVAEAVVVTRAILQQHPENAAMVRQLVSMLDHSRVPAARASLIWIATEFAHFIPELVPEMLRKLALSFSDEHCTVKIQILSLAVRASFMFAPEDPGNFGVTSALGAAQTERVRGSVDKLRDYIVHLGEFDADFDLRDRVRFVKALSTEDRFSNVHSRILLQPKPAPKMQGIESRVIVDSRSNFTFDSLSHCVGHKVTGYRPLAEWPTREPNPGLRDPSNLQAVESTQPSTSLRPGKAASGRGDINDFYADAEDDDTRSMATSATEDKAGGGQDDLLAMFDEFKGTTKEPSSRQLAAEALRSAQEPGPEFGMLLSKVHGEGMQVEHAFSRQRSSHAKSMNVVNLRITNTRATALRGVKIGKLGLVEDQQLVPFPEIDNLAPAETRDVVVNVDFGGKVVPCEFSFANDRGQFPVALSAPVGELVVPAPELLDSATFDT</sequence>
<feature type="region of interest" description="Disordered" evidence="6">
    <location>
        <begin position="328"/>
        <end position="408"/>
    </location>
</feature>
<dbReference type="Pfam" id="PF01602">
    <property type="entry name" value="Adaptin_N"/>
    <property type="match status" value="1"/>
</dbReference>
<feature type="compositionally biased region" description="Basic and acidic residues" evidence="6">
    <location>
        <begin position="394"/>
        <end position="408"/>
    </location>
</feature>